<dbReference type="GO" id="GO:0003723">
    <property type="term" value="F:RNA binding"/>
    <property type="evidence" value="ECO:0007669"/>
    <property type="project" value="TreeGrafter"/>
</dbReference>
<feature type="region of interest" description="Disordered" evidence="9">
    <location>
        <begin position="1"/>
        <end position="24"/>
    </location>
</feature>
<dbReference type="InterPro" id="IPR001878">
    <property type="entry name" value="Znf_CCHC"/>
</dbReference>
<dbReference type="GO" id="GO:0071036">
    <property type="term" value="P:nuclear polyadenylation-dependent snoRNA catabolic process"/>
    <property type="evidence" value="ECO:0007669"/>
    <property type="project" value="TreeGrafter"/>
</dbReference>
<evidence type="ECO:0000256" key="6">
    <source>
        <dbReference type="ARBA" id="ARBA00022833"/>
    </source>
</evidence>
<sequence>MMAPNEVIDLTGSSPPPEYIELNSDDDAEYAPSARVLDYVASQPDNGTRRSKRRKKRVPKAKMMETLEEGEVADPLLEQPREKNALAVGGEEESNFNGTPVAPKGKNKPGSQSKRSLLDRLSSPKRDVEEEEAGRREKGSKRRRRNGRSPDRRREANRNDQRRSRSPEFRRKDMDLSRSPAKDEAATLFFVDLEKIKVTLTSKPIQPAPEPVNPNVGPTLNEQPPLLLPAHVSVFGEGGVDPVEILPPSTPDSEDEGFIQYLDYDDNRRAPGMVRYFETVEEIEKSAKPRKIVCKKCGAEGEHETSECRVMICLTCGARDEHPTRNCPISKICHNCNMRGHISMTCPNRHSSRRGTDNYDICGRCGSGTHSTKECPTLWRLYEYVDNVERQLIMKNREEKRALALGQGGEGYIATDEWCYNCGGSGHLGDDCQAVPHVGDMPREPSAFGSYNTSSGPFADLTERPLSRPNASRPPRDWEAAGSFADGFGFIAPMDVGKKGRLKEREKLRKRARELEEAEDDEDDWFSRGPSRQRNRDEGGRRSSNRRGEDRREFSRRDDGRRYVDGRQRRAYEGDSVPSRETDVIHIRGASRYDERRSDRYDRPRDRDRRDERGPRYKGSYSR</sequence>
<evidence type="ECO:0000256" key="2">
    <source>
        <dbReference type="ARBA" id="ARBA00022664"/>
    </source>
</evidence>
<keyword evidence="6" id="KW-0862">Zinc</keyword>
<dbReference type="GO" id="GO:0006397">
    <property type="term" value="P:mRNA processing"/>
    <property type="evidence" value="ECO:0007669"/>
    <property type="project" value="UniProtKB-KW"/>
</dbReference>
<dbReference type="EMBL" id="KV427624">
    <property type="protein sequence ID" value="KZT06504.1"/>
    <property type="molecule type" value="Genomic_DNA"/>
</dbReference>
<keyword evidence="2" id="KW-0507">mRNA processing</keyword>
<evidence type="ECO:0000313" key="11">
    <source>
        <dbReference type="EMBL" id="KZT06504.1"/>
    </source>
</evidence>
<dbReference type="GO" id="GO:0071039">
    <property type="term" value="P:nuclear polyadenylation-dependent CUT catabolic process"/>
    <property type="evidence" value="ECO:0007669"/>
    <property type="project" value="TreeGrafter"/>
</dbReference>
<feature type="compositionally biased region" description="Basic residues" evidence="9">
    <location>
        <begin position="49"/>
        <end position="60"/>
    </location>
</feature>
<dbReference type="OrthoDB" id="7608935at2759"/>
<feature type="region of interest" description="Disordered" evidence="9">
    <location>
        <begin position="38"/>
        <end position="181"/>
    </location>
</feature>
<dbReference type="GO" id="GO:0071037">
    <property type="term" value="P:nuclear polyadenylation-dependent snRNA catabolic process"/>
    <property type="evidence" value="ECO:0007669"/>
    <property type="project" value="TreeGrafter"/>
</dbReference>
<keyword evidence="7" id="KW-0539">Nucleus</keyword>
<feature type="domain" description="CCHC-type" evidence="10">
    <location>
        <begin position="333"/>
        <end position="348"/>
    </location>
</feature>
<evidence type="ECO:0000256" key="8">
    <source>
        <dbReference type="PROSITE-ProRule" id="PRU00047"/>
    </source>
</evidence>
<feature type="compositionally biased region" description="Basic and acidic residues" evidence="9">
    <location>
        <begin position="534"/>
        <end position="615"/>
    </location>
</feature>
<keyword evidence="12" id="KW-1185">Reference proteome</keyword>
<protein>
    <recommendedName>
        <fullName evidence="10">CCHC-type domain-containing protein</fullName>
    </recommendedName>
</protein>
<keyword evidence="3" id="KW-0479">Metal-binding</keyword>
<feature type="region of interest" description="Disordered" evidence="9">
    <location>
        <begin position="519"/>
        <end position="623"/>
    </location>
</feature>
<dbReference type="GO" id="GO:0031499">
    <property type="term" value="C:TRAMP complex"/>
    <property type="evidence" value="ECO:0007669"/>
    <property type="project" value="TreeGrafter"/>
</dbReference>
<dbReference type="SMART" id="SM00343">
    <property type="entry name" value="ZnF_C2HC"/>
    <property type="match status" value="5"/>
</dbReference>
<feature type="region of interest" description="Disordered" evidence="9">
    <location>
        <begin position="443"/>
        <end position="479"/>
    </location>
</feature>
<feature type="domain" description="CCHC-type" evidence="10">
    <location>
        <begin position="419"/>
        <end position="432"/>
    </location>
</feature>
<dbReference type="GO" id="GO:0071031">
    <property type="term" value="P:nuclear mRNA surveillance of mRNA 3'-end processing"/>
    <property type="evidence" value="ECO:0007669"/>
    <property type="project" value="TreeGrafter"/>
</dbReference>
<dbReference type="GeneID" id="63825954"/>
<dbReference type="SUPFAM" id="SSF57756">
    <property type="entry name" value="Retrovirus zinc finger-like domains"/>
    <property type="match status" value="1"/>
</dbReference>
<evidence type="ECO:0000256" key="5">
    <source>
        <dbReference type="ARBA" id="ARBA00022771"/>
    </source>
</evidence>
<accession>A0A165E945</accession>
<dbReference type="AlphaFoldDB" id="A0A165E945"/>
<evidence type="ECO:0000256" key="7">
    <source>
        <dbReference type="ARBA" id="ARBA00023242"/>
    </source>
</evidence>
<dbReference type="PANTHER" id="PTHR46543:SF1">
    <property type="entry name" value="ZINC FINGER CCHC DOMAIN-CONTAINING PROTEIN 7"/>
    <property type="match status" value="1"/>
</dbReference>
<evidence type="ECO:0000256" key="4">
    <source>
        <dbReference type="ARBA" id="ARBA00022737"/>
    </source>
</evidence>
<name>A0A165E945_9APHY</name>
<dbReference type="Proteomes" id="UP000076871">
    <property type="component" value="Unassembled WGS sequence"/>
</dbReference>
<evidence type="ECO:0000256" key="1">
    <source>
        <dbReference type="ARBA" id="ARBA00004123"/>
    </source>
</evidence>
<comment type="subcellular location">
    <subcellularLocation>
        <location evidence="1">Nucleus</location>
    </subcellularLocation>
</comment>
<proteinExistence type="predicted"/>
<dbReference type="InterPro" id="IPR051644">
    <property type="entry name" value="TRAMP_AT-DNA-binding"/>
</dbReference>
<organism evidence="11 12">
    <name type="scientific">Laetiporus sulphureus 93-53</name>
    <dbReference type="NCBI Taxonomy" id="1314785"/>
    <lineage>
        <taxon>Eukaryota</taxon>
        <taxon>Fungi</taxon>
        <taxon>Dikarya</taxon>
        <taxon>Basidiomycota</taxon>
        <taxon>Agaricomycotina</taxon>
        <taxon>Agaricomycetes</taxon>
        <taxon>Polyporales</taxon>
        <taxon>Laetiporus</taxon>
    </lineage>
</organism>
<keyword evidence="5 8" id="KW-0863">Zinc-finger</keyword>
<reference evidence="11 12" key="1">
    <citation type="journal article" date="2016" name="Mol. Biol. Evol.">
        <title>Comparative Genomics of Early-Diverging Mushroom-Forming Fungi Provides Insights into the Origins of Lignocellulose Decay Capabilities.</title>
        <authorList>
            <person name="Nagy L.G."/>
            <person name="Riley R."/>
            <person name="Tritt A."/>
            <person name="Adam C."/>
            <person name="Daum C."/>
            <person name="Floudas D."/>
            <person name="Sun H."/>
            <person name="Yadav J.S."/>
            <person name="Pangilinan J."/>
            <person name="Larsson K.H."/>
            <person name="Matsuura K."/>
            <person name="Barry K."/>
            <person name="Labutti K."/>
            <person name="Kuo R."/>
            <person name="Ohm R.A."/>
            <person name="Bhattacharya S.S."/>
            <person name="Shirouzu T."/>
            <person name="Yoshinaga Y."/>
            <person name="Martin F.M."/>
            <person name="Grigoriev I.V."/>
            <person name="Hibbett D.S."/>
        </authorList>
    </citation>
    <scope>NUCLEOTIDE SEQUENCE [LARGE SCALE GENOMIC DNA]</scope>
    <source>
        <strain evidence="11 12">93-53</strain>
    </source>
</reference>
<dbReference type="GO" id="GO:0071038">
    <property type="term" value="P:TRAMP-dependent tRNA surveillance pathway"/>
    <property type="evidence" value="ECO:0007669"/>
    <property type="project" value="TreeGrafter"/>
</dbReference>
<dbReference type="RefSeq" id="XP_040764244.1">
    <property type="nucleotide sequence ID" value="XM_040908925.1"/>
</dbReference>
<feature type="compositionally biased region" description="Basic residues" evidence="9">
    <location>
        <begin position="138"/>
        <end position="147"/>
    </location>
</feature>
<feature type="compositionally biased region" description="Basic and acidic residues" evidence="9">
    <location>
        <begin position="116"/>
        <end position="137"/>
    </location>
</feature>
<dbReference type="InterPro" id="IPR036875">
    <property type="entry name" value="Znf_CCHC_sf"/>
</dbReference>
<keyword evidence="4" id="KW-0677">Repeat</keyword>
<dbReference type="GO" id="GO:0008270">
    <property type="term" value="F:zinc ion binding"/>
    <property type="evidence" value="ECO:0007669"/>
    <property type="project" value="UniProtKB-KW"/>
</dbReference>
<feature type="compositionally biased region" description="Basic and acidic residues" evidence="9">
    <location>
        <begin position="148"/>
        <end position="181"/>
    </location>
</feature>
<dbReference type="GO" id="GO:0071035">
    <property type="term" value="P:nuclear polyadenylation-dependent rRNA catabolic process"/>
    <property type="evidence" value="ECO:0007669"/>
    <property type="project" value="TreeGrafter"/>
</dbReference>
<dbReference type="InParanoid" id="A0A165E945"/>
<evidence type="ECO:0000259" key="10">
    <source>
        <dbReference type="PROSITE" id="PS50158"/>
    </source>
</evidence>
<evidence type="ECO:0000313" key="12">
    <source>
        <dbReference type="Proteomes" id="UP000076871"/>
    </source>
</evidence>
<dbReference type="Gene3D" id="4.10.60.10">
    <property type="entry name" value="Zinc finger, CCHC-type"/>
    <property type="match status" value="2"/>
</dbReference>
<dbReference type="PANTHER" id="PTHR46543">
    <property type="entry name" value="ZINC FINGER CCHC DOMAIN-CONTAINING PROTEIN 7"/>
    <property type="match status" value="1"/>
</dbReference>
<evidence type="ECO:0000256" key="9">
    <source>
        <dbReference type="SAM" id="MobiDB-lite"/>
    </source>
</evidence>
<evidence type="ECO:0000256" key="3">
    <source>
        <dbReference type="ARBA" id="ARBA00022723"/>
    </source>
</evidence>
<dbReference type="PROSITE" id="PS50158">
    <property type="entry name" value="ZF_CCHC"/>
    <property type="match status" value="2"/>
</dbReference>
<dbReference type="STRING" id="1314785.A0A165E945"/>
<gene>
    <name evidence="11" type="ORF">LAESUDRAFT_725955</name>
</gene>